<keyword evidence="1" id="KW-1133">Transmembrane helix</keyword>
<accession>A0A381P9K2</accession>
<dbReference type="EMBL" id="UINC01000921">
    <property type="protein sequence ID" value="SUZ63646.1"/>
    <property type="molecule type" value="Genomic_DNA"/>
</dbReference>
<proteinExistence type="predicted"/>
<dbReference type="AlphaFoldDB" id="A0A381P9K2"/>
<name>A0A381P9K2_9ZZZZ</name>
<sequence length="87" mass="9511">VILVLFVGAMIGTLFGNLVGFVLPEGVVKQFFLQSTEFSLGGLVGTQNDAISLDIGAIVLILGLKFRLNFATIFGLAVSYYFLRYFR</sequence>
<keyword evidence="1" id="KW-0472">Membrane</keyword>
<organism evidence="2">
    <name type="scientific">marine metagenome</name>
    <dbReference type="NCBI Taxonomy" id="408172"/>
    <lineage>
        <taxon>unclassified sequences</taxon>
        <taxon>metagenomes</taxon>
        <taxon>ecological metagenomes</taxon>
    </lineage>
</organism>
<keyword evidence="1" id="KW-0812">Transmembrane</keyword>
<feature type="transmembrane region" description="Helical" evidence="1">
    <location>
        <begin position="6"/>
        <end position="28"/>
    </location>
</feature>
<evidence type="ECO:0000256" key="1">
    <source>
        <dbReference type="SAM" id="Phobius"/>
    </source>
</evidence>
<feature type="non-terminal residue" evidence="2">
    <location>
        <position position="1"/>
    </location>
</feature>
<reference evidence="2" key="1">
    <citation type="submission" date="2018-05" db="EMBL/GenBank/DDBJ databases">
        <authorList>
            <person name="Lanie J.A."/>
            <person name="Ng W.-L."/>
            <person name="Kazmierczak K.M."/>
            <person name="Andrzejewski T.M."/>
            <person name="Davidsen T.M."/>
            <person name="Wayne K.J."/>
            <person name="Tettelin H."/>
            <person name="Glass J.I."/>
            <person name="Rusch D."/>
            <person name="Podicherti R."/>
            <person name="Tsui H.-C.T."/>
            <person name="Winkler M.E."/>
        </authorList>
    </citation>
    <scope>NUCLEOTIDE SEQUENCE</scope>
</reference>
<protein>
    <recommendedName>
        <fullName evidence="3">DUF4321 domain-containing protein</fullName>
    </recommendedName>
</protein>
<evidence type="ECO:0008006" key="3">
    <source>
        <dbReference type="Google" id="ProtNLM"/>
    </source>
</evidence>
<evidence type="ECO:0000313" key="2">
    <source>
        <dbReference type="EMBL" id="SUZ63646.1"/>
    </source>
</evidence>
<gene>
    <name evidence="2" type="ORF">METZ01_LOCUS16500</name>
</gene>